<dbReference type="GO" id="GO:0016757">
    <property type="term" value="F:glycosyltransferase activity"/>
    <property type="evidence" value="ECO:0007669"/>
    <property type="project" value="InterPro"/>
</dbReference>
<name>A0A0C2VZX5_9BACL</name>
<sequence length="656" mass="74482">MKILHINTNDLRGGAAKVMMRLVEQQIDLGHDCRVLVGNKESDNLVVAPFDTKRNKHTMKRSVEEGYVDYDTLGAFFLSENPLVQEADVIHLHNAHGNYLHPYALSALSHIKPIVWSLHDMQSITGHCSYSYDCEKWRFGCGDCPDLNEYPSIQVDRTALNWIEKQDVYEHSHFYIVPVAEWIGNMASAGLLKDLPFEVILNGVDIDIYRPMDKQSMRRKYGIPTDRVIIGAVANGGTFGQERKGGSYVQAVVDRLVKSGYNVLLVNVGGEKKGFDGDHLYHVGYLSTEEEMAEVYNTFDLYLFPSIADTCPLVISEAMACGVPIVTFATGGIPELVQHGKNGFVAPYKDVEELYKYSEQLVKDRELRHTFATEARDYCVKYFDHRLVTEKYLKVYEKAIRHFEAKKEEVLVFDLNFVPDVVKQRPEFLHAEHMKKDGVKKSSIKRNFAVLHSGYEDIDDVDAVFLYRQGFEYSDDFIETMLYKGINTDVLTSKTVLKRKNGKAFFKPISAIETDGLNTAFGSNFYSSAFFKENKKSILSGDVIRCSSEQYSTESVGVLIDDYLRLKFSGSVYVYGAGTHTIELLEESVYLRERAIKIIDQNPSLIGTKLLEHYEIVSLEDIHSAVPILISSASFEEEIYEQLCQTVLNPLIKIYN</sequence>
<dbReference type="OrthoDB" id="9768685at2"/>
<reference evidence="3 4" key="1">
    <citation type="submission" date="2015-01" db="EMBL/GenBank/DDBJ databases">
        <title>Genome sequencing of Jeotgalibacillus soli.</title>
        <authorList>
            <person name="Goh K.M."/>
            <person name="Chan K.-G."/>
            <person name="Yaakop A.S."/>
            <person name="Ee R."/>
            <person name="Gan H.M."/>
            <person name="Chan C.S."/>
        </authorList>
    </citation>
    <scope>NUCLEOTIDE SEQUENCE [LARGE SCALE GENOMIC DNA]</scope>
    <source>
        <strain evidence="3 4">P9</strain>
    </source>
</reference>
<dbReference type="Gene3D" id="3.40.50.2000">
    <property type="entry name" value="Glycogen Phosphorylase B"/>
    <property type="match status" value="2"/>
</dbReference>
<evidence type="ECO:0000259" key="1">
    <source>
        <dbReference type="Pfam" id="PF00534"/>
    </source>
</evidence>
<dbReference type="Pfam" id="PF00534">
    <property type="entry name" value="Glycos_transf_1"/>
    <property type="match status" value="1"/>
</dbReference>
<evidence type="ECO:0000313" key="4">
    <source>
        <dbReference type="Proteomes" id="UP000031938"/>
    </source>
</evidence>
<gene>
    <name evidence="3" type="ORF">KP78_13940</name>
</gene>
<proteinExistence type="predicted"/>
<evidence type="ECO:0000313" key="3">
    <source>
        <dbReference type="EMBL" id="KIL49926.1"/>
    </source>
</evidence>
<dbReference type="InterPro" id="IPR028098">
    <property type="entry name" value="Glyco_trans_4-like_N"/>
</dbReference>
<evidence type="ECO:0000259" key="2">
    <source>
        <dbReference type="Pfam" id="PF13439"/>
    </source>
</evidence>
<protein>
    <submittedName>
        <fullName evidence="3">Uncharacterized protein</fullName>
    </submittedName>
</protein>
<dbReference type="AlphaFoldDB" id="A0A0C2VZX5"/>
<dbReference type="PANTHER" id="PTHR12526">
    <property type="entry name" value="GLYCOSYLTRANSFERASE"/>
    <property type="match status" value="1"/>
</dbReference>
<organism evidence="3 4">
    <name type="scientific">Jeotgalibacillus soli</name>
    <dbReference type="NCBI Taxonomy" id="889306"/>
    <lineage>
        <taxon>Bacteria</taxon>
        <taxon>Bacillati</taxon>
        <taxon>Bacillota</taxon>
        <taxon>Bacilli</taxon>
        <taxon>Bacillales</taxon>
        <taxon>Caryophanaceae</taxon>
        <taxon>Jeotgalibacillus</taxon>
    </lineage>
</organism>
<dbReference type="PATRIC" id="fig|889306.3.peg.1403"/>
<dbReference type="SUPFAM" id="SSF53756">
    <property type="entry name" value="UDP-Glycosyltransferase/glycogen phosphorylase"/>
    <property type="match status" value="1"/>
</dbReference>
<dbReference type="Pfam" id="PF13439">
    <property type="entry name" value="Glyco_transf_4"/>
    <property type="match status" value="1"/>
</dbReference>
<accession>A0A0C2VZX5</accession>
<dbReference type="STRING" id="889306.KP78_13940"/>
<dbReference type="Proteomes" id="UP000031938">
    <property type="component" value="Unassembled WGS sequence"/>
</dbReference>
<comment type="caution">
    <text evidence="3">The sequence shown here is derived from an EMBL/GenBank/DDBJ whole genome shotgun (WGS) entry which is preliminary data.</text>
</comment>
<dbReference type="EMBL" id="JXRP01000009">
    <property type="protein sequence ID" value="KIL49926.1"/>
    <property type="molecule type" value="Genomic_DNA"/>
</dbReference>
<dbReference type="RefSeq" id="WP_131272603.1">
    <property type="nucleotide sequence ID" value="NZ_JXRP01000009.1"/>
</dbReference>
<feature type="domain" description="Glycosyl transferase family 1" evidence="1">
    <location>
        <begin position="214"/>
        <end position="376"/>
    </location>
</feature>
<feature type="domain" description="Glycosyltransferase subfamily 4-like N-terminal" evidence="2">
    <location>
        <begin position="13"/>
        <end position="207"/>
    </location>
</feature>
<keyword evidence="4" id="KW-1185">Reference proteome</keyword>
<dbReference type="InterPro" id="IPR001296">
    <property type="entry name" value="Glyco_trans_1"/>
</dbReference>
<dbReference type="PANTHER" id="PTHR12526:SF637">
    <property type="entry name" value="GLYCOSYLTRANSFERASE EPSF-RELATED"/>
    <property type="match status" value="1"/>
</dbReference>